<name>A0ABM4U1I5_COFAR</name>
<dbReference type="GeneID" id="140004889"/>
<dbReference type="RefSeq" id="XP_071901143.1">
    <property type="nucleotide sequence ID" value="XM_072045042.1"/>
</dbReference>
<evidence type="ECO:0000256" key="1">
    <source>
        <dbReference type="SAM" id="MobiDB-lite"/>
    </source>
</evidence>
<dbReference type="InterPro" id="IPR012438">
    <property type="entry name" value="DUF1639"/>
</dbReference>
<feature type="region of interest" description="Disordered" evidence="1">
    <location>
        <begin position="28"/>
        <end position="53"/>
    </location>
</feature>
<evidence type="ECO:0000313" key="2">
    <source>
        <dbReference type="Proteomes" id="UP001652660"/>
    </source>
</evidence>
<dbReference type="Proteomes" id="UP001652660">
    <property type="component" value="Chromosome 4c"/>
</dbReference>
<sequence>MDGAAERSLHNFMLHSQLKWGRQKHLRCVKSSHTSSSTSASPSPKKTPKGKLLPTISTMHSATIIASGRGDTTTDIEAVREKLVTDLKVTIDNHLKLRMFDDQEKDKKSHHKYRREGNKKPFEEGLPWNLRSRLAIGKAGHGVSNVGLSPAMRQSQKWNDGEASKSLGGLQRPKFSATLSKEEIETDFLLMTGANPPRRPKKRSRSLQKSLQKQLDRLFPGSWLNVITPENYKVLEHLEPKQADK</sequence>
<gene>
    <name evidence="3" type="primary">LOC140004889</name>
</gene>
<proteinExistence type="predicted"/>
<accession>A0ABM4U1I5</accession>
<dbReference type="Pfam" id="PF07797">
    <property type="entry name" value="DUF1639"/>
    <property type="match status" value="1"/>
</dbReference>
<keyword evidence="2" id="KW-1185">Reference proteome</keyword>
<reference evidence="3" key="1">
    <citation type="submission" date="2025-08" db="UniProtKB">
        <authorList>
            <consortium name="RefSeq"/>
        </authorList>
    </citation>
    <scope>IDENTIFICATION</scope>
    <source>
        <tissue evidence="3">Leaves</tissue>
    </source>
</reference>
<evidence type="ECO:0000313" key="3">
    <source>
        <dbReference type="RefSeq" id="XP_071901143.1"/>
    </source>
</evidence>
<protein>
    <submittedName>
        <fullName evidence="3">Uncharacterized protein isoform X1</fullName>
    </submittedName>
</protein>
<dbReference type="PANTHER" id="PTHR33130:SF88">
    <property type="entry name" value="DUF1639 DOMAIN-CONTAINING PROTEIN"/>
    <property type="match status" value="1"/>
</dbReference>
<feature type="compositionally biased region" description="Low complexity" evidence="1">
    <location>
        <begin position="31"/>
        <end position="53"/>
    </location>
</feature>
<organism evidence="2 3">
    <name type="scientific">Coffea arabica</name>
    <name type="common">Arabian coffee</name>
    <dbReference type="NCBI Taxonomy" id="13443"/>
    <lineage>
        <taxon>Eukaryota</taxon>
        <taxon>Viridiplantae</taxon>
        <taxon>Streptophyta</taxon>
        <taxon>Embryophyta</taxon>
        <taxon>Tracheophyta</taxon>
        <taxon>Spermatophyta</taxon>
        <taxon>Magnoliopsida</taxon>
        <taxon>eudicotyledons</taxon>
        <taxon>Gunneridae</taxon>
        <taxon>Pentapetalae</taxon>
        <taxon>asterids</taxon>
        <taxon>lamiids</taxon>
        <taxon>Gentianales</taxon>
        <taxon>Rubiaceae</taxon>
        <taxon>Ixoroideae</taxon>
        <taxon>Gardenieae complex</taxon>
        <taxon>Bertiereae - Coffeeae clade</taxon>
        <taxon>Coffeeae</taxon>
        <taxon>Coffea</taxon>
    </lineage>
</organism>
<feature type="region of interest" description="Disordered" evidence="1">
    <location>
        <begin position="192"/>
        <end position="211"/>
    </location>
</feature>
<dbReference type="PANTHER" id="PTHR33130">
    <property type="entry name" value="PUTATIVE (DUF1639)-RELATED"/>
    <property type="match status" value="1"/>
</dbReference>